<protein>
    <submittedName>
        <fullName evidence="3">Uncharacterized protein</fullName>
    </submittedName>
</protein>
<gene>
    <name evidence="3" type="ORF">DES41_11461</name>
</gene>
<feature type="chain" id="PRO_5016605402" evidence="2">
    <location>
        <begin position="32"/>
        <end position="108"/>
    </location>
</feature>
<organism evidence="3 4">
    <name type="scientific">Pseudorhodoferax soli</name>
    <dbReference type="NCBI Taxonomy" id="545864"/>
    <lineage>
        <taxon>Bacteria</taxon>
        <taxon>Pseudomonadati</taxon>
        <taxon>Pseudomonadota</taxon>
        <taxon>Betaproteobacteria</taxon>
        <taxon>Burkholderiales</taxon>
        <taxon>Comamonadaceae</taxon>
    </lineage>
</organism>
<dbReference type="RefSeq" id="WP_147283049.1">
    <property type="nucleotide sequence ID" value="NZ_QPJK01000014.1"/>
</dbReference>
<dbReference type="EMBL" id="QPJK01000014">
    <property type="protein sequence ID" value="RCW64749.1"/>
    <property type="molecule type" value="Genomic_DNA"/>
</dbReference>
<evidence type="ECO:0000313" key="3">
    <source>
        <dbReference type="EMBL" id="RCW64749.1"/>
    </source>
</evidence>
<reference evidence="3 4" key="1">
    <citation type="submission" date="2018-07" db="EMBL/GenBank/DDBJ databases">
        <title>Genomic Encyclopedia of Type Strains, Phase IV (KMG-IV): sequencing the most valuable type-strain genomes for metagenomic binning, comparative biology and taxonomic classification.</title>
        <authorList>
            <person name="Goeker M."/>
        </authorList>
    </citation>
    <scope>NUCLEOTIDE SEQUENCE [LARGE SCALE GENOMIC DNA]</scope>
    <source>
        <strain evidence="3 4">DSM 21634</strain>
    </source>
</reference>
<keyword evidence="4" id="KW-1185">Reference proteome</keyword>
<accession>A0A368XAL0</accession>
<evidence type="ECO:0000313" key="4">
    <source>
        <dbReference type="Proteomes" id="UP000252884"/>
    </source>
</evidence>
<sequence>MARKTKQSRSLLAVRALFCAALAGATVHARAQADPACYVVNQVLFWLEPASPAVECAAPRATSAASARHAAGAAAPSAPAAAATSGQAPRTPATAAAHAAHSTLRRPP</sequence>
<dbReference type="Proteomes" id="UP000252884">
    <property type="component" value="Unassembled WGS sequence"/>
</dbReference>
<proteinExistence type="predicted"/>
<feature type="signal peptide" evidence="2">
    <location>
        <begin position="1"/>
        <end position="31"/>
    </location>
</feature>
<evidence type="ECO:0000256" key="1">
    <source>
        <dbReference type="SAM" id="MobiDB-lite"/>
    </source>
</evidence>
<comment type="caution">
    <text evidence="3">The sequence shown here is derived from an EMBL/GenBank/DDBJ whole genome shotgun (WGS) entry which is preliminary data.</text>
</comment>
<keyword evidence="2" id="KW-0732">Signal</keyword>
<feature type="region of interest" description="Disordered" evidence="1">
    <location>
        <begin position="65"/>
        <end position="108"/>
    </location>
</feature>
<dbReference type="AlphaFoldDB" id="A0A368XAL0"/>
<feature type="compositionally biased region" description="Low complexity" evidence="1">
    <location>
        <begin position="65"/>
        <end position="101"/>
    </location>
</feature>
<evidence type="ECO:0000256" key="2">
    <source>
        <dbReference type="SAM" id="SignalP"/>
    </source>
</evidence>
<name>A0A368XAL0_9BURK</name>